<evidence type="ECO:0000313" key="2">
    <source>
        <dbReference type="EMBL" id="TKA74561.1"/>
    </source>
</evidence>
<feature type="compositionally biased region" description="Polar residues" evidence="1">
    <location>
        <begin position="366"/>
        <end position="376"/>
    </location>
</feature>
<dbReference type="Proteomes" id="UP000308768">
    <property type="component" value="Unassembled WGS sequence"/>
</dbReference>
<name>A0A4U0XEG9_9PEZI</name>
<evidence type="ECO:0000313" key="3">
    <source>
        <dbReference type="Proteomes" id="UP000308768"/>
    </source>
</evidence>
<organism evidence="2 3">
    <name type="scientific">Cryomyces minteri</name>
    <dbReference type="NCBI Taxonomy" id="331657"/>
    <lineage>
        <taxon>Eukaryota</taxon>
        <taxon>Fungi</taxon>
        <taxon>Dikarya</taxon>
        <taxon>Ascomycota</taxon>
        <taxon>Pezizomycotina</taxon>
        <taxon>Dothideomycetes</taxon>
        <taxon>Dothideomycetes incertae sedis</taxon>
        <taxon>Cryomyces</taxon>
    </lineage>
</organism>
<accession>A0A4U0XEG9</accession>
<keyword evidence="3" id="KW-1185">Reference proteome</keyword>
<reference evidence="2 3" key="1">
    <citation type="submission" date="2017-03" db="EMBL/GenBank/DDBJ databases">
        <title>Genomes of endolithic fungi from Antarctica.</title>
        <authorList>
            <person name="Coleine C."/>
            <person name="Masonjones S."/>
            <person name="Stajich J.E."/>
        </authorList>
    </citation>
    <scope>NUCLEOTIDE SEQUENCE [LARGE SCALE GENOMIC DNA]</scope>
    <source>
        <strain evidence="2 3">CCFEE 5187</strain>
    </source>
</reference>
<feature type="region of interest" description="Disordered" evidence="1">
    <location>
        <begin position="1"/>
        <end position="31"/>
    </location>
</feature>
<sequence length="376" mass="42521">MSASHNPSKDQQRITPPSSFVNPPLTPPPTEEKAFVQVARVLQLFRDRKAGRPTRRDPWTRFQLVSGEYDDIQRQIERDESLHGYIEDKIRYDYDPRSLRLVVRMPTAVHELFIDGVEDAIRSQLKDIREGSGSAAMFARKVQTARSTEIYFPVEDSPSGTKSKYEPDASFWHSDAQYPGVIFEVAYSQKRKNLSRLAEDYLLDSDASVQIVVGLDIEYGSTKSRKATLSTWRTQVFHTGDGDELRVVQAVANEAFRDDEGNPTDHPGLQLRLEDFAPEELTGSVIGDDDRDITVSAQQLCQYLAEAESRARGRELRVKHTIPSGVRKRKRSETPEEEIAPGDEARFLEQEQKAAKRAALNDPDYETNSKNSSSST</sequence>
<evidence type="ECO:0008006" key="4">
    <source>
        <dbReference type="Google" id="ProtNLM"/>
    </source>
</evidence>
<feature type="compositionally biased region" description="Basic and acidic residues" evidence="1">
    <location>
        <begin position="343"/>
        <end position="354"/>
    </location>
</feature>
<gene>
    <name evidence="2" type="ORF">B0A49_11232</name>
</gene>
<evidence type="ECO:0000256" key="1">
    <source>
        <dbReference type="SAM" id="MobiDB-lite"/>
    </source>
</evidence>
<dbReference type="STRING" id="331657.A0A4U0XEG9"/>
<dbReference type="EMBL" id="NAJN01000350">
    <property type="protein sequence ID" value="TKA74561.1"/>
    <property type="molecule type" value="Genomic_DNA"/>
</dbReference>
<comment type="caution">
    <text evidence="2">The sequence shown here is derived from an EMBL/GenBank/DDBJ whole genome shotgun (WGS) entry which is preliminary data.</text>
</comment>
<dbReference type="OrthoDB" id="3485856at2759"/>
<proteinExistence type="predicted"/>
<dbReference type="AlphaFoldDB" id="A0A4U0XEG9"/>
<feature type="region of interest" description="Disordered" evidence="1">
    <location>
        <begin position="312"/>
        <end position="376"/>
    </location>
</feature>
<protein>
    <recommendedName>
        <fullName evidence="4">Restriction endonuclease domain-containing protein</fullName>
    </recommendedName>
</protein>